<dbReference type="EMBL" id="JAAARO010000001">
    <property type="protein sequence ID" value="KAF5752899.1"/>
    <property type="molecule type" value="Genomic_DNA"/>
</dbReference>
<keyword evidence="2" id="KW-0378">Hydrolase</keyword>
<dbReference type="GO" id="GO:0006629">
    <property type="term" value="P:lipid metabolic process"/>
    <property type="evidence" value="ECO:0007669"/>
    <property type="project" value="InterPro"/>
</dbReference>
<accession>A0A7J7E2Y6</accession>
<organism evidence="2 3">
    <name type="scientific">Tripterygium wilfordii</name>
    <name type="common">Thunder God vine</name>
    <dbReference type="NCBI Taxonomy" id="458696"/>
    <lineage>
        <taxon>Eukaryota</taxon>
        <taxon>Viridiplantae</taxon>
        <taxon>Streptophyta</taxon>
        <taxon>Embryophyta</taxon>
        <taxon>Tracheophyta</taxon>
        <taxon>Spermatophyta</taxon>
        <taxon>Magnoliopsida</taxon>
        <taxon>eudicotyledons</taxon>
        <taxon>Gunneridae</taxon>
        <taxon>Pentapetalae</taxon>
        <taxon>rosids</taxon>
        <taxon>fabids</taxon>
        <taxon>Celastrales</taxon>
        <taxon>Celastraceae</taxon>
        <taxon>Tripterygium</taxon>
    </lineage>
</organism>
<evidence type="ECO:0000313" key="3">
    <source>
        <dbReference type="Proteomes" id="UP000593562"/>
    </source>
</evidence>
<keyword evidence="3" id="KW-1185">Reference proteome</keyword>
<proteinExistence type="predicted"/>
<feature type="transmembrane region" description="Helical" evidence="1">
    <location>
        <begin position="53"/>
        <end position="71"/>
    </location>
</feature>
<keyword evidence="1" id="KW-0812">Transmembrane</keyword>
<protein>
    <submittedName>
        <fullName evidence="2">Putative Alpha/beta-Hydrolases superfamily protein</fullName>
    </submittedName>
</protein>
<keyword evidence="1" id="KW-1133">Transmembrane helix</keyword>
<dbReference type="GO" id="GO:0004806">
    <property type="term" value="F:triacylglycerol lipase activity"/>
    <property type="evidence" value="ECO:0007669"/>
    <property type="project" value="InterPro"/>
</dbReference>
<dbReference type="Proteomes" id="UP000593562">
    <property type="component" value="Unassembled WGS sequence"/>
</dbReference>
<reference evidence="2 3" key="1">
    <citation type="journal article" date="2020" name="Nat. Commun.">
        <title>Genome of Tripterygium wilfordii and identification of cytochrome P450 involved in triptolide biosynthesis.</title>
        <authorList>
            <person name="Tu L."/>
            <person name="Su P."/>
            <person name="Zhang Z."/>
            <person name="Gao L."/>
            <person name="Wang J."/>
            <person name="Hu T."/>
            <person name="Zhou J."/>
            <person name="Zhang Y."/>
            <person name="Zhao Y."/>
            <person name="Liu Y."/>
            <person name="Song Y."/>
            <person name="Tong Y."/>
            <person name="Lu Y."/>
            <person name="Yang J."/>
            <person name="Xu C."/>
            <person name="Jia M."/>
            <person name="Peters R.J."/>
            <person name="Huang L."/>
            <person name="Gao W."/>
        </authorList>
    </citation>
    <scope>NUCLEOTIDE SEQUENCE [LARGE SCALE GENOMIC DNA]</scope>
    <source>
        <strain evidence="3">cv. XIE 37</strain>
        <tissue evidence="2">Leaf</tissue>
    </source>
</reference>
<dbReference type="PANTHER" id="PTHR46086">
    <property type="entry name" value="ALPHA/BETA-HYDROLASES SUPERFAMILY PROTEIN"/>
    <property type="match status" value="1"/>
</dbReference>
<evidence type="ECO:0000256" key="1">
    <source>
        <dbReference type="SAM" id="Phobius"/>
    </source>
</evidence>
<comment type="caution">
    <text evidence="2">The sequence shown here is derived from an EMBL/GenBank/DDBJ whole genome shotgun (WGS) entry which is preliminary data.</text>
</comment>
<keyword evidence="1" id="KW-0472">Membrane</keyword>
<dbReference type="InParanoid" id="A0A7J7E2Y6"/>
<feature type="transmembrane region" description="Helical" evidence="1">
    <location>
        <begin position="83"/>
        <end position="102"/>
    </location>
</feature>
<dbReference type="AlphaFoldDB" id="A0A7J7E2Y6"/>
<dbReference type="PANTHER" id="PTHR46086:SF17">
    <property type="entry name" value="ALPHA_BETA-HYDROLASES SUPERFAMILY PROTEIN"/>
    <property type="match status" value="1"/>
</dbReference>
<sequence length="104" mass="12211">MECDEGFAKRYMNLRPEEVRFVDLFRILFSVNIDNKNFVDSKARKTKEDTFDVRWLIFLSIVAQKLLQFVSKPLSFIGSTLEFFLNLLSFNTNILVLLLNVLRG</sequence>
<name>A0A7J7E2Y6_TRIWF</name>
<gene>
    <name evidence="2" type="ORF">HS088_TW01G00817</name>
</gene>
<dbReference type="InterPro" id="IPR044819">
    <property type="entry name" value="OBL-like"/>
</dbReference>
<evidence type="ECO:0000313" key="2">
    <source>
        <dbReference type="EMBL" id="KAF5752899.1"/>
    </source>
</evidence>